<feature type="region of interest" description="Disordered" evidence="1">
    <location>
        <begin position="1"/>
        <end position="30"/>
    </location>
</feature>
<accession>X6LID2</accession>
<sequence>RHAKGNHSIKKILQMSQQKNKKEVDGDQTDENTTWKRFALLAGTAALVYGLYVYSKKYKKAFGETPIIESASTAGKAPQTITPENEEQWDWERSLNENDRGIEMHYKEGVCMRKSNQSKNQQKKQT</sequence>
<dbReference type="EMBL" id="ASPP01037549">
    <property type="protein sequence ID" value="ETO01728.1"/>
    <property type="molecule type" value="Genomic_DNA"/>
</dbReference>
<keyword evidence="4" id="KW-1185">Reference proteome</keyword>
<organism evidence="3 4">
    <name type="scientific">Reticulomyxa filosa</name>
    <dbReference type="NCBI Taxonomy" id="46433"/>
    <lineage>
        <taxon>Eukaryota</taxon>
        <taxon>Sar</taxon>
        <taxon>Rhizaria</taxon>
        <taxon>Retaria</taxon>
        <taxon>Foraminifera</taxon>
        <taxon>Monothalamids</taxon>
        <taxon>Reticulomyxidae</taxon>
        <taxon>Reticulomyxa</taxon>
    </lineage>
</organism>
<proteinExistence type="predicted"/>
<evidence type="ECO:0000313" key="3">
    <source>
        <dbReference type="EMBL" id="ETO01728.1"/>
    </source>
</evidence>
<evidence type="ECO:0000256" key="1">
    <source>
        <dbReference type="SAM" id="MobiDB-lite"/>
    </source>
</evidence>
<comment type="caution">
    <text evidence="3">The sequence shown here is derived from an EMBL/GenBank/DDBJ whole genome shotgun (WGS) entry which is preliminary data.</text>
</comment>
<keyword evidence="2" id="KW-1133">Transmembrane helix</keyword>
<keyword evidence="2" id="KW-0472">Membrane</keyword>
<feature type="transmembrane region" description="Helical" evidence="2">
    <location>
        <begin position="38"/>
        <end position="54"/>
    </location>
</feature>
<reference evidence="3 4" key="1">
    <citation type="journal article" date="2013" name="Curr. Biol.">
        <title>The Genome of the Foraminiferan Reticulomyxa filosa.</title>
        <authorList>
            <person name="Glockner G."/>
            <person name="Hulsmann N."/>
            <person name="Schleicher M."/>
            <person name="Noegel A.A."/>
            <person name="Eichinger L."/>
            <person name="Gallinger C."/>
            <person name="Pawlowski J."/>
            <person name="Sierra R."/>
            <person name="Euteneuer U."/>
            <person name="Pillet L."/>
            <person name="Moustafa A."/>
            <person name="Platzer M."/>
            <person name="Groth M."/>
            <person name="Szafranski K."/>
            <person name="Schliwa M."/>
        </authorList>
    </citation>
    <scope>NUCLEOTIDE SEQUENCE [LARGE SCALE GENOMIC DNA]</scope>
</reference>
<name>X6LID2_RETFI</name>
<keyword evidence="2" id="KW-0812">Transmembrane</keyword>
<evidence type="ECO:0000256" key="2">
    <source>
        <dbReference type="SAM" id="Phobius"/>
    </source>
</evidence>
<gene>
    <name evidence="3" type="ORF">RFI_35711</name>
</gene>
<evidence type="ECO:0000313" key="4">
    <source>
        <dbReference type="Proteomes" id="UP000023152"/>
    </source>
</evidence>
<dbReference type="Proteomes" id="UP000023152">
    <property type="component" value="Unassembled WGS sequence"/>
</dbReference>
<feature type="compositionally biased region" description="Basic residues" evidence="1">
    <location>
        <begin position="1"/>
        <end position="10"/>
    </location>
</feature>
<dbReference type="AlphaFoldDB" id="X6LID2"/>
<feature type="non-terminal residue" evidence="3">
    <location>
        <position position="1"/>
    </location>
</feature>
<feature type="region of interest" description="Disordered" evidence="1">
    <location>
        <begin position="72"/>
        <end position="91"/>
    </location>
</feature>
<protein>
    <submittedName>
        <fullName evidence="3">Uncharacterized protein</fullName>
    </submittedName>
</protein>